<name>A0A6T9EMX3_9EUKA</name>
<protein>
    <submittedName>
        <fullName evidence="1">Uncharacterized protein</fullName>
    </submittedName>
</protein>
<reference evidence="1" key="1">
    <citation type="submission" date="2021-01" db="EMBL/GenBank/DDBJ databases">
        <authorList>
            <person name="Corre E."/>
            <person name="Pelletier E."/>
            <person name="Niang G."/>
            <person name="Scheremetjew M."/>
            <person name="Finn R."/>
            <person name="Kale V."/>
            <person name="Holt S."/>
            <person name="Cochrane G."/>
            <person name="Meng A."/>
            <person name="Brown T."/>
            <person name="Cohen L."/>
        </authorList>
    </citation>
    <scope>NUCLEOTIDE SEQUENCE</scope>
    <source>
        <strain evidence="1">CCMP281</strain>
    </source>
</reference>
<dbReference type="EMBL" id="HBHX01025233">
    <property type="protein sequence ID" value="CAE0113410.1"/>
    <property type="molecule type" value="Transcribed_RNA"/>
</dbReference>
<evidence type="ECO:0000313" key="1">
    <source>
        <dbReference type="EMBL" id="CAE0113410.1"/>
    </source>
</evidence>
<dbReference type="AlphaFoldDB" id="A0A6T9EMX3"/>
<gene>
    <name evidence="1" type="ORF">HERI1096_LOCUS14070</name>
    <name evidence="2" type="ORF">HERI1096_LOCUS14075</name>
</gene>
<evidence type="ECO:0000313" key="2">
    <source>
        <dbReference type="EMBL" id="CAE0113415.1"/>
    </source>
</evidence>
<proteinExistence type="predicted"/>
<dbReference type="EMBL" id="HBHX01025238">
    <property type="protein sequence ID" value="CAE0113415.1"/>
    <property type="molecule type" value="Transcribed_RNA"/>
</dbReference>
<organism evidence="1">
    <name type="scientific">Haptolina ericina</name>
    <dbReference type="NCBI Taxonomy" id="156174"/>
    <lineage>
        <taxon>Eukaryota</taxon>
        <taxon>Haptista</taxon>
        <taxon>Haptophyta</taxon>
        <taxon>Prymnesiophyceae</taxon>
        <taxon>Prymnesiales</taxon>
        <taxon>Prymnesiaceae</taxon>
        <taxon>Haptolina</taxon>
    </lineage>
</organism>
<accession>A0A6T9EMX3</accession>
<sequence>MQKRLVRRSLQQLVKANILTGQLDTGVSVHDLVRDCMIKRAEATREGGIRQMQREAVLLLVACFEANGPAASYVTGSLHWHVSQAKEPGVAIYTDALLMNVLTQKSAVICQQGALGVGVDQLRVAADACDTASEHLKAAQLWWALAAGVGFAAGSRALVAPVRGAKASLRQLKAAGKESSASRAIERKVLKTLAISNNVGIEFGSEEHNEMMNRLKELALQEALSGSTKDNGSFGSTKEAFDAKVALMFPHMVTFMGLENIAGYNGPMTLDKVKESYKECVEGMAYGIESAAIAPSPLLAEAAWRFLSCWEIHFIRKHCLPECNMEFAFGKDGAKLRELIESYDYESIHTVSKQFGICVDCSTFGCEPFSMLLFYGDLMAARTGLNNVLYAHRRILDSVKQDPALTSGYAFEFFCTGIVLPACLLTMGELGLEFLREFMTNSLIGAALDDATIQAGADSFWKTNFGTWQSDDGIYHSKLETFLVMVRGLKALLTANDGASRVALQAWLPPINELLRITKYECAWRTHSLGANHPALLCARLHGERLGDWKVTVEVAEALLHVEEFNPLLRCEAWRLLGRAKDALGDRTSACEAVERAAAEAAAARFGWLEMLSLRDMLHWTEAETAAAQDVQSRLRAVHGTVRGKLVSSAEDIGVAMGSFSR</sequence>